<dbReference type="PANTHER" id="PTHR43447">
    <property type="entry name" value="ALPHA-AMYLASE"/>
    <property type="match status" value="1"/>
</dbReference>
<accession>A0ABN0Z5L3</accession>
<evidence type="ECO:0000256" key="7">
    <source>
        <dbReference type="ARBA" id="ARBA00022801"/>
    </source>
</evidence>
<comment type="cofactor">
    <cofactor evidence="2">
        <name>Ca(2+)</name>
        <dbReference type="ChEBI" id="CHEBI:29108"/>
    </cofactor>
</comment>
<evidence type="ECO:0000256" key="11">
    <source>
        <dbReference type="RuleBase" id="RU003615"/>
    </source>
</evidence>
<dbReference type="InterPro" id="IPR006047">
    <property type="entry name" value="GH13_cat_dom"/>
</dbReference>
<evidence type="ECO:0000256" key="5">
    <source>
        <dbReference type="ARBA" id="ARBA00017303"/>
    </source>
</evidence>
<keyword evidence="16" id="KW-1185">Reference proteome</keyword>
<comment type="caution">
    <text evidence="15">The sequence shown here is derived from an EMBL/GenBank/DDBJ whole genome shotgun (WGS) entry which is preliminary data.</text>
</comment>
<evidence type="ECO:0000313" key="16">
    <source>
        <dbReference type="Proteomes" id="UP001500879"/>
    </source>
</evidence>
<protein>
    <recommendedName>
        <fullName evidence="5 12">Alpha-amylase</fullName>
        <ecNumber evidence="4 12">3.2.1.1</ecNumber>
    </recommendedName>
</protein>
<evidence type="ECO:0000256" key="6">
    <source>
        <dbReference type="ARBA" id="ARBA00022723"/>
    </source>
</evidence>
<evidence type="ECO:0000256" key="4">
    <source>
        <dbReference type="ARBA" id="ARBA00012595"/>
    </source>
</evidence>
<evidence type="ECO:0000256" key="3">
    <source>
        <dbReference type="ARBA" id="ARBA00008061"/>
    </source>
</evidence>
<dbReference type="EC" id="3.2.1.1" evidence="4 12"/>
<evidence type="ECO:0000313" key="15">
    <source>
        <dbReference type="EMBL" id="GAA0434034.1"/>
    </source>
</evidence>
<dbReference type="InterPro" id="IPR017853">
    <property type="entry name" value="GH"/>
</dbReference>
<evidence type="ECO:0000259" key="14">
    <source>
        <dbReference type="SMART" id="SM00642"/>
    </source>
</evidence>
<dbReference type="Gene3D" id="3.20.20.80">
    <property type="entry name" value="Glycosidases"/>
    <property type="match status" value="1"/>
</dbReference>
<keyword evidence="9 12" id="KW-0119">Carbohydrate metabolism</keyword>
<dbReference type="Gene3D" id="2.60.40.1180">
    <property type="entry name" value="Golgi alpha-mannosidase II"/>
    <property type="match status" value="1"/>
</dbReference>
<dbReference type="InterPro" id="IPR031319">
    <property type="entry name" value="A-amylase_C"/>
</dbReference>
<evidence type="ECO:0000256" key="8">
    <source>
        <dbReference type="ARBA" id="ARBA00022837"/>
    </source>
</evidence>
<dbReference type="PRINTS" id="PR00110">
    <property type="entry name" value="ALPHAAMYLASE"/>
</dbReference>
<gene>
    <name evidence="15" type="ORF">GCM10010357_64430</name>
</gene>
<dbReference type="SMART" id="SM00642">
    <property type="entry name" value="Aamy"/>
    <property type="match status" value="1"/>
</dbReference>
<comment type="similarity">
    <text evidence="3 11">Belongs to the glycosyl hydrolase 13 family.</text>
</comment>
<dbReference type="InterPro" id="IPR006048">
    <property type="entry name" value="A-amylase/branching_C"/>
</dbReference>
<sequence>MLFQWRYDSVARECATALGPAGYGYVQVSPPQEHIAGPQWWTSYQPVGYRIAGRLGDRAAFARMTSACHRAGVKVVVDAVINHMTAGSGTGTGGSAYTKYDYPGTYRDADFHRCRRPIADYRNRDDVQNCELLGLADLDTGSPYVRERLARYLDDLLALGADGFRIDGAKHIASADLAAVKARTTRPRSYWKQEVIFGADEAVRPEEYLDTGDVQEFRYARDLRRALEPGHLPELRDFGEGRGYLPGRRASVFVDNWDTERDGSTLSRRSGAAYTLANVFLLAWPYGSPDVHSGYDFDDRDAGPPDGGAVRACWQDGWTCQHRWPEIARMVAFRNAVRDAPVTHWWDDGHDAVAFGRGDRGYVVLNHGRTPLVREFTTSLPAGDHCDVQGGRWVRVGPDGRFTATVAPDTALALLAAGSVTGPVTGSRACSPR</sequence>
<keyword evidence="8" id="KW-0106">Calcium</keyword>
<evidence type="ECO:0000256" key="12">
    <source>
        <dbReference type="RuleBase" id="RU361134"/>
    </source>
</evidence>
<name>A0ABN0Z5L3_9ACTN</name>
<evidence type="ECO:0000256" key="9">
    <source>
        <dbReference type="ARBA" id="ARBA00023277"/>
    </source>
</evidence>
<reference evidence="15 16" key="1">
    <citation type="journal article" date="2019" name="Int. J. Syst. Evol. Microbiol.">
        <title>The Global Catalogue of Microorganisms (GCM) 10K type strain sequencing project: providing services to taxonomists for standard genome sequencing and annotation.</title>
        <authorList>
            <consortium name="The Broad Institute Genomics Platform"/>
            <consortium name="The Broad Institute Genome Sequencing Center for Infectious Disease"/>
            <person name="Wu L."/>
            <person name="Ma J."/>
        </authorList>
    </citation>
    <scope>NUCLEOTIDE SEQUENCE [LARGE SCALE GENOMIC DNA]</scope>
    <source>
        <strain evidence="15 16">JCM 4788</strain>
    </source>
</reference>
<evidence type="ECO:0000256" key="10">
    <source>
        <dbReference type="ARBA" id="ARBA00023295"/>
    </source>
</evidence>
<dbReference type="EMBL" id="BAAABX010000075">
    <property type="protein sequence ID" value="GAA0434034.1"/>
    <property type="molecule type" value="Genomic_DNA"/>
</dbReference>
<dbReference type="Pfam" id="PF02806">
    <property type="entry name" value="Alpha-amylase_C"/>
    <property type="match status" value="1"/>
</dbReference>
<dbReference type="Pfam" id="PF00128">
    <property type="entry name" value="Alpha-amylase"/>
    <property type="match status" value="1"/>
</dbReference>
<dbReference type="CDD" id="cd11317">
    <property type="entry name" value="AmyAc_bac_euk_AmyA"/>
    <property type="match status" value="1"/>
</dbReference>
<proteinExistence type="inferred from homology"/>
<dbReference type="SMART" id="SM00632">
    <property type="entry name" value="Aamy_C"/>
    <property type="match status" value="1"/>
</dbReference>
<feature type="domain" description="Alpha-amylase C-terminal" evidence="13">
    <location>
        <begin position="343"/>
        <end position="419"/>
    </location>
</feature>
<dbReference type="SUPFAM" id="SSF51011">
    <property type="entry name" value="Glycosyl hydrolase domain"/>
    <property type="match status" value="1"/>
</dbReference>
<keyword evidence="6" id="KW-0479">Metal-binding</keyword>
<dbReference type="SUPFAM" id="SSF51445">
    <property type="entry name" value="(Trans)glycosidases"/>
    <property type="match status" value="1"/>
</dbReference>
<feature type="domain" description="Glycosyl hydrolase family 13 catalytic" evidence="14">
    <location>
        <begin position="2"/>
        <end position="334"/>
    </location>
</feature>
<evidence type="ECO:0000256" key="2">
    <source>
        <dbReference type="ARBA" id="ARBA00001913"/>
    </source>
</evidence>
<dbReference type="InterPro" id="IPR006046">
    <property type="entry name" value="Alpha_amylase"/>
</dbReference>
<dbReference type="InterPro" id="IPR013780">
    <property type="entry name" value="Glyco_hydro_b"/>
</dbReference>
<keyword evidence="10 12" id="KW-0326">Glycosidase</keyword>
<organism evidence="15 16">
    <name type="scientific">Streptomyces luteireticuli</name>
    <dbReference type="NCBI Taxonomy" id="173858"/>
    <lineage>
        <taxon>Bacteria</taxon>
        <taxon>Bacillati</taxon>
        <taxon>Actinomycetota</taxon>
        <taxon>Actinomycetes</taxon>
        <taxon>Kitasatosporales</taxon>
        <taxon>Streptomycetaceae</taxon>
        <taxon>Streptomyces</taxon>
    </lineage>
</organism>
<dbReference type="Proteomes" id="UP001500879">
    <property type="component" value="Unassembled WGS sequence"/>
</dbReference>
<keyword evidence="7 12" id="KW-0378">Hydrolase</keyword>
<comment type="catalytic activity">
    <reaction evidence="1 12">
        <text>Endohydrolysis of (1-&gt;4)-alpha-D-glucosidic linkages in polysaccharides containing three or more (1-&gt;4)-alpha-linked D-glucose units.</text>
        <dbReference type="EC" id="3.2.1.1"/>
    </reaction>
</comment>
<evidence type="ECO:0000256" key="1">
    <source>
        <dbReference type="ARBA" id="ARBA00000548"/>
    </source>
</evidence>
<evidence type="ECO:0000259" key="13">
    <source>
        <dbReference type="SMART" id="SM00632"/>
    </source>
</evidence>